<dbReference type="EMBL" id="ML120495">
    <property type="protein sequence ID" value="RPA91497.1"/>
    <property type="molecule type" value="Genomic_DNA"/>
</dbReference>
<gene>
    <name evidence="1" type="ORF">L873DRAFT_1819326</name>
</gene>
<evidence type="ECO:0000313" key="1">
    <source>
        <dbReference type="EMBL" id="RPA91497.1"/>
    </source>
</evidence>
<keyword evidence="2" id="KW-1185">Reference proteome</keyword>
<name>A0A3N4J2P3_9PEZI</name>
<reference evidence="1 2" key="1">
    <citation type="journal article" date="2018" name="Nat. Ecol. Evol.">
        <title>Pezizomycetes genomes reveal the molecular basis of ectomycorrhizal truffle lifestyle.</title>
        <authorList>
            <person name="Murat C."/>
            <person name="Payen T."/>
            <person name="Noel B."/>
            <person name="Kuo A."/>
            <person name="Morin E."/>
            <person name="Chen J."/>
            <person name="Kohler A."/>
            <person name="Krizsan K."/>
            <person name="Balestrini R."/>
            <person name="Da Silva C."/>
            <person name="Montanini B."/>
            <person name="Hainaut M."/>
            <person name="Levati E."/>
            <person name="Barry K.W."/>
            <person name="Belfiori B."/>
            <person name="Cichocki N."/>
            <person name="Clum A."/>
            <person name="Dockter R.B."/>
            <person name="Fauchery L."/>
            <person name="Guy J."/>
            <person name="Iotti M."/>
            <person name="Le Tacon F."/>
            <person name="Lindquist E.A."/>
            <person name="Lipzen A."/>
            <person name="Malagnac F."/>
            <person name="Mello A."/>
            <person name="Molinier V."/>
            <person name="Miyauchi S."/>
            <person name="Poulain J."/>
            <person name="Riccioni C."/>
            <person name="Rubini A."/>
            <person name="Sitrit Y."/>
            <person name="Splivallo R."/>
            <person name="Traeger S."/>
            <person name="Wang M."/>
            <person name="Zifcakova L."/>
            <person name="Wipf D."/>
            <person name="Zambonelli A."/>
            <person name="Paolocci F."/>
            <person name="Nowrousian M."/>
            <person name="Ottonello S."/>
            <person name="Baldrian P."/>
            <person name="Spatafora J.W."/>
            <person name="Henrissat B."/>
            <person name="Nagy L.G."/>
            <person name="Aury J.M."/>
            <person name="Wincker P."/>
            <person name="Grigoriev I.V."/>
            <person name="Bonfante P."/>
            <person name="Martin F.M."/>
        </authorList>
    </citation>
    <scope>NUCLEOTIDE SEQUENCE [LARGE SCALE GENOMIC DNA]</scope>
    <source>
        <strain evidence="1 2">120613-1</strain>
    </source>
</reference>
<sequence length="81" mass="8785">MVDPDAPSHQTPARRNIRQLLASDLTLVGASKFVRNALTLSNSTFDTPAANSYRPLSPLMGPRIDISSFCIVSQSHSIIAF</sequence>
<accession>A0A3N4J2P3</accession>
<dbReference type="AlphaFoldDB" id="A0A3N4J2P3"/>
<evidence type="ECO:0000313" key="2">
    <source>
        <dbReference type="Proteomes" id="UP000276215"/>
    </source>
</evidence>
<organism evidence="1 2">
    <name type="scientific">Choiromyces venosus 120613-1</name>
    <dbReference type="NCBI Taxonomy" id="1336337"/>
    <lineage>
        <taxon>Eukaryota</taxon>
        <taxon>Fungi</taxon>
        <taxon>Dikarya</taxon>
        <taxon>Ascomycota</taxon>
        <taxon>Pezizomycotina</taxon>
        <taxon>Pezizomycetes</taxon>
        <taxon>Pezizales</taxon>
        <taxon>Tuberaceae</taxon>
        <taxon>Choiromyces</taxon>
    </lineage>
</organism>
<protein>
    <submittedName>
        <fullName evidence="1">Uncharacterized protein</fullName>
    </submittedName>
</protein>
<dbReference type="Proteomes" id="UP000276215">
    <property type="component" value="Unassembled WGS sequence"/>
</dbReference>
<proteinExistence type="predicted"/>
<dbReference type="OrthoDB" id="2506647at2759"/>